<name>A0A384AYC4_BALAC</name>
<feature type="region of interest" description="Disordered" evidence="14">
    <location>
        <begin position="76"/>
        <end position="119"/>
    </location>
</feature>
<evidence type="ECO:0000256" key="13">
    <source>
        <dbReference type="RuleBase" id="RU003651"/>
    </source>
</evidence>
<evidence type="ECO:0000256" key="12">
    <source>
        <dbReference type="ARBA" id="ARBA00023306"/>
    </source>
</evidence>
<dbReference type="Pfam" id="PF00004">
    <property type="entry name" value="AAA"/>
    <property type="match status" value="1"/>
</dbReference>
<evidence type="ECO:0000259" key="15">
    <source>
        <dbReference type="SMART" id="SM00382"/>
    </source>
</evidence>
<dbReference type="InterPro" id="IPR036181">
    <property type="entry name" value="MIT_dom_sf"/>
</dbReference>
<dbReference type="InterPro" id="IPR003960">
    <property type="entry name" value="ATPase_AAA_CS"/>
</dbReference>
<evidence type="ECO:0000256" key="9">
    <source>
        <dbReference type="ARBA" id="ARBA00022840"/>
    </source>
</evidence>
<evidence type="ECO:0000256" key="5">
    <source>
        <dbReference type="ARBA" id="ARBA00022618"/>
    </source>
</evidence>
<evidence type="ECO:0000256" key="2">
    <source>
        <dbReference type="ARBA" id="ARBA00006914"/>
    </source>
</evidence>
<dbReference type="GO" id="GO:0016887">
    <property type="term" value="F:ATP hydrolysis activity"/>
    <property type="evidence" value="ECO:0007669"/>
    <property type="project" value="InterPro"/>
</dbReference>
<organism evidence="17 18">
    <name type="scientific">Balaenoptera acutorostrata</name>
    <name type="common">Common minke whale</name>
    <name type="synonym">Balaena rostrata</name>
    <dbReference type="NCBI Taxonomy" id="9767"/>
    <lineage>
        <taxon>Eukaryota</taxon>
        <taxon>Metazoa</taxon>
        <taxon>Chordata</taxon>
        <taxon>Craniata</taxon>
        <taxon>Vertebrata</taxon>
        <taxon>Euteleostomi</taxon>
        <taxon>Mammalia</taxon>
        <taxon>Eutheria</taxon>
        <taxon>Laurasiatheria</taxon>
        <taxon>Artiodactyla</taxon>
        <taxon>Whippomorpha</taxon>
        <taxon>Cetacea</taxon>
        <taxon>Mysticeti</taxon>
        <taxon>Balaenopteridae</taxon>
        <taxon>Balaenoptera</taxon>
    </lineage>
</organism>
<accession>A0A384AYC4</accession>
<evidence type="ECO:0000256" key="3">
    <source>
        <dbReference type="ARBA" id="ARBA00012674"/>
    </source>
</evidence>
<dbReference type="EC" id="3.6.4.6" evidence="3"/>
<dbReference type="InterPro" id="IPR007330">
    <property type="entry name" value="MIT_dom"/>
</dbReference>
<dbReference type="InterPro" id="IPR050304">
    <property type="entry name" value="MT-severing_AAA_ATPase"/>
</dbReference>
<dbReference type="GO" id="GO:0016197">
    <property type="term" value="P:endosomal transport"/>
    <property type="evidence" value="ECO:0007669"/>
    <property type="project" value="TreeGrafter"/>
</dbReference>
<evidence type="ECO:0000256" key="6">
    <source>
        <dbReference type="ARBA" id="ARBA00022741"/>
    </source>
</evidence>
<dbReference type="Pfam" id="PF17862">
    <property type="entry name" value="AAA_lid_3"/>
    <property type="match status" value="1"/>
</dbReference>
<evidence type="ECO:0000256" key="7">
    <source>
        <dbReference type="ARBA" id="ARBA00022753"/>
    </source>
</evidence>
<dbReference type="PROSITE" id="PS00674">
    <property type="entry name" value="AAA"/>
    <property type="match status" value="1"/>
</dbReference>
<evidence type="ECO:0000313" key="18">
    <source>
        <dbReference type="RefSeq" id="XP_007192074.1"/>
    </source>
</evidence>
<evidence type="ECO:0000256" key="11">
    <source>
        <dbReference type="ARBA" id="ARBA00023136"/>
    </source>
</evidence>
<evidence type="ECO:0000256" key="4">
    <source>
        <dbReference type="ARBA" id="ARBA00022448"/>
    </source>
</evidence>
<dbReference type="InterPro" id="IPR041569">
    <property type="entry name" value="AAA_lid_3"/>
</dbReference>
<dbReference type="AlphaFoldDB" id="A0A384AYC4"/>
<dbReference type="FunFam" id="3.40.50.300:FF:000043">
    <property type="entry name" value="Vacuolar protein sorting-associated protein 4"/>
    <property type="match status" value="1"/>
</dbReference>
<feature type="domain" description="MIT" evidence="16">
    <location>
        <begin position="4"/>
        <end position="82"/>
    </location>
</feature>
<keyword evidence="11" id="KW-0472">Membrane</keyword>
<dbReference type="FunFam" id="1.20.58.80:FF:000002">
    <property type="entry name" value="Vacuolar protein sorting-associated protein 4A"/>
    <property type="match status" value="1"/>
</dbReference>
<dbReference type="Pfam" id="PF04212">
    <property type="entry name" value="MIT"/>
    <property type="match status" value="1"/>
</dbReference>
<keyword evidence="10" id="KW-0653">Protein transport</keyword>
<dbReference type="Gene3D" id="1.20.58.80">
    <property type="entry name" value="Phosphotransferase system, lactose/cellobiose-type IIA subunit"/>
    <property type="match status" value="1"/>
</dbReference>
<comment type="similarity">
    <text evidence="2 13">Belongs to the AAA ATPase family.</text>
</comment>
<keyword evidence="5" id="KW-0132">Cell division</keyword>
<dbReference type="RefSeq" id="XP_007192074.1">
    <property type="nucleotide sequence ID" value="XM_007192012.2"/>
</dbReference>
<dbReference type="InterPro" id="IPR003593">
    <property type="entry name" value="AAA+_ATPase"/>
</dbReference>
<dbReference type="SMART" id="SM00382">
    <property type="entry name" value="AAA"/>
    <property type="match status" value="1"/>
</dbReference>
<dbReference type="GO" id="GO:0031902">
    <property type="term" value="C:late endosome membrane"/>
    <property type="evidence" value="ECO:0007669"/>
    <property type="project" value="UniProtKB-SubCell"/>
</dbReference>
<keyword evidence="17" id="KW-1185">Reference proteome</keyword>
<evidence type="ECO:0000313" key="17">
    <source>
        <dbReference type="Proteomes" id="UP001652580"/>
    </source>
</evidence>
<keyword evidence="6 13" id="KW-0547">Nucleotide-binding</keyword>
<proteinExistence type="inferred from homology"/>
<dbReference type="GO" id="GO:0015031">
    <property type="term" value="P:protein transport"/>
    <property type="evidence" value="ECO:0007669"/>
    <property type="project" value="UniProtKB-KW"/>
</dbReference>
<dbReference type="GO" id="GO:0007033">
    <property type="term" value="P:vacuole organization"/>
    <property type="evidence" value="ECO:0007669"/>
    <property type="project" value="TreeGrafter"/>
</dbReference>
<keyword evidence="7" id="KW-0967">Endosome</keyword>
<dbReference type="Proteomes" id="UP001652580">
    <property type="component" value="Chromosome 13"/>
</dbReference>
<evidence type="ECO:0000256" key="1">
    <source>
        <dbReference type="ARBA" id="ARBA00004633"/>
    </source>
</evidence>
<keyword evidence="4" id="KW-0813">Transport</keyword>
<dbReference type="FunFam" id="1.10.8.60:FF:000015">
    <property type="entry name" value="vacuolar protein sorting-associated protein 4A"/>
    <property type="match status" value="1"/>
</dbReference>
<gene>
    <name evidence="18" type="primary">VPS4B</name>
</gene>
<dbReference type="InParanoid" id="A0A384AYC4"/>
<dbReference type="InterPro" id="IPR045253">
    <property type="entry name" value="VPS4_MIT"/>
</dbReference>
<keyword evidence="8" id="KW-0378">Hydrolase</keyword>
<dbReference type="FunCoup" id="A0A384AYC4">
    <property type="interactions" value="3458"/>
</dbReference>
<evidence type="ECO:0000256" key="10">
    <source>
        <dbReference type="ARBA" id="ARBA00022927"/>
    </source>
</evidence>
<dbReference type="GeneID" id="103016217"/>
<dbReference type="Pfam" id="PF09336">
    <property type="entry name" value="Vps4_C"/>
    <property type="match status" value="1"/>
</dbReference>
<feature type="domain" description="AAA+ ATPase" evidence="15">
    <location>
        <begin position="166"/>
        <end position="302"/>
    </location>
</feature>
<dbReference type="PANTHER" id="PTHR23074:SF72">
    <property type="entry name" value="VACUOLAR PROTEIN SORTING-ASSOCIATED PROTEIN 4B"/>
    <property type="match status" value="1"/>
</dbReference>
<dbReference type="InterPro" id="IPR015415">
    <property type="entry name" value="Spast_Vps4_C"/>
</dbReference>
<reference evidence="18" key="1">
    <citation type="submission" date="2025-08" db="UniProtKB">
        <authorList>
            <consortium name="RefSeq"/>
        </authorList>
    </citation>
    <scope>IDENTIFICATION</scope>
</reference>
<dbReference type="Gene3D" id="3.40.50.300">
    <property type="entry name" value="P-loop containing nucleotide triphosphate hydrolases"/>
    <property type="match status" value="1"/>
</dbReference>
<protein>
    <recommendedName>
        <fullName evidence="3">vesicle-fusing ATPase</fullName>
        <ecNumber evidence="3">3.6.4.6</ecNumber>
    </recommendedName>
</protein>
<dbReference type="Gene3D" id="1.10.8.60">
    <property type="match status" value="1"/>
</dbReference>
<dbReference type="GO" id="GO:0051301">
    <property type="term" value="P:cell division"/>
    <property type="evidence" value="ECO:0007669"/>
    <property type="project" value="UniProtKB-KW"/>
</dbReference>
<evidence type="ECO:0000256" key="14">
    <source>
        <dbReference type="SAM" id="MobiDB-lite"/>
    </source>
</evidence>
<keyword evidence="12" id="KW-0131">Cell cycle</keyword>
<dbReference type="SMART" id="SM00745">
    <property type="entry name" value="MIT"/>
    <property type="match status" value="1"/>
</dbReference>
<evidence type="ECO:0000256" key="8">
    <source>
        <dbReference type="ARBA" id="ARBA00022801"/>
    </source>
</evidence>
<dbReference type="CDD" id="cd02678">
    <property type="entry name" value="MIT_VPS4"/>
    <property type="match status" value="1"/>
</dbReference>
<evidence type="ECO:0000259" key="16">
    <source>
        <dbReference type="SMART" id="SM00745"/>
    </source>
</evidence>
<dbReference type="PANTHER" id="PTHR23074">
    <property type="entry name" value="AAA DOMAIN-CONTAINING"/>
    <property type="match status" value="1"/>
</dbReference>
<keyword evidence="9 13" id="KW-0067">ATP-binding</keyword>
<dbReference type="CTD" id="9525"/>
<dbReference type="CDD" id="cd19521">
    <property type="entry name" value="RecA-like_VPS4"/>
    <property type="match status" value="1"/>
</dbReference>
<dbReference type="GO" id="GO:0005524">
    <property type="term" value="F:ATP binding"/>
    <property type="evidence" value="ECO:0007669"/>
    <property type="project" value="UniProtKB-KW"/>
</dbReference>
<dbReference type="STRING" id="310752.A0A384AYC4"/>
<dbReference type="InterPro" id="IPR027417">
    <property type="entry name" value="P-loop_NTPase"/>
</dbReference>
<dbReference type="KEGG" id="bacu:103016217"/>
<dbReference type="SUPFAM" id="SSF52540">
    <property type="entry name" value="P-loop containing nucleoside triphosphate hydrolases"/>
    <property type="match status" value="1"/>
</dbReference>
<sequence>MASTSTNLQKAIDLANKAAQEDKAGNYEEALQLYQHAVQYFLHVVKYEAQGDKAKQSIRAKCTEYLDRAEKLKEYLKKKEKKPQKPVKEGQPSPADEKGNDSDGEGESDDPEKKKLQSQLQGAIVIERPNVKWSDVAGLEGAKEALKEAVILPIKFPHLFTGKRTPWRGILLFGPPGTGKSYLAKAVATEANNSTFFSISSSDLVSKWLGESEKQVKYLFQLARESKPSIIFIDEIDSLCGSRSENESEAARRIKTEFLVQMQGVGVDNDGILVLGATNIPWVLDSAIRRRFEKRIYIPLPEGHARAAMFKLHLGTTQTSLTEADVRELGKKTEGYSGADISVIVRDALMQPVRKVQSATHFKKVRGPSQADPNNVVDDLLTPCSPGDPGAIEMTWMDVPGDKLLEPVVCMSDMLRSLSSTKPTVNEHDLLKLKKFTEDFGQEG</sequence>
<comment type="subcellular location">
    <subcellularLocation>
        <location evidence="1">Late endosome membrane</location>
        <topology evidence="1">Peripheral membrane protein</topology>
    </subcellularLocation>
</comment>
<dbReference type="SUPFAM" id="SSF116846">
    <property type="entry name" value="MIT domain"/>
    <property type="match status" value="1"/>
</dbReference>
<dbReference type="InterPro" id="IPR003959">
    <property type="entry name" value="ATPase_AAA_core"/>
</dbReference>